<proteinExistence type="predicted"/>
<organism evidence="1 2">
    <name type="scientific">Violaceomyces palustris</name>
    <dbReference type="NCBI Taxonomy" id="1673888"/>
    <lineage>
        <taxon>Eukaryota</taxon>
        <taxon>Fungi</taxon>
        <taxon>Dikarya</taxon>
        <taxon>Basidiomycota</taxon>
        <taxon>Ustilaginomycotina</taxon>
        <taxon>Ustilaginomycetes</taxon>
        <taxon>Violaceomycetales</taxon>
        <taxon>Violaceomycetaceae</taxon>
        <taxon>Violaceomyces</taxon>
    </lineage>
</organism>
<dbReference type="EMBL" id="KZ819738">
    <property type="protein sequence ID" value="PWN53184.1"/>
    <property type="molecule type" value="Genomic_DNA"/>
</dbReference>
<dbReference type="Proteomes" id="UP000245626">
    <property type="component" value="Unassembled WGS sequence"/>
</dbReference>
<evidence type="ECO:0000313" key="1">
    <source>
        <dbReference type="EMBL" id="PWN53184.1"/>
    </source>
</evidence>
<keyword evidence="2" id="KW-1185">Reference proteome</keyword>
<name>A0ACD0P5F8_9BASI</name>
<evidence type="ECO:0000313" key="2">
    <source>
        <dbReference type="Proteomes" id="UP000245626"/>
    </source>
</evidence>
<reference evidence="1 2" key="1">
    <citation type="journal article" date="2018" name="Mol. Biol. Evol.">
        <title>Broad Genomic Sampling Reveals a Smut Pathogenic Ancestry of the Fungal Clade Ustilaginomycotina.</title>
        <authorList>
            <person name="Kijpornyongpan T."/>
            <person name="Mondo S.J."/>
            <person name="Barry K."/>
            <person name="Sandor L."/>
            <person name="Lee J."/>
            <person name="Lipzen A."/>
            <person name="Pangilinan J."/>
            <person name="LaButti K."/>
            <person name="Hainaut M."/>
            <person name="Henrissat B."/>
            <person name="Grigoriev I.V."/>
            <person name="Spatafora J.W."/>
            <person name="Aime M.C."/>
        </authorList>
    </citation>
    <scope>NUCLEOTIDE SEQUENCE [LARGE SCALE GENOMIC DNA]</scope>
    <source>
        <strain evidence="1 2">SA 807</strain>
    </source>
</reference>
<accession>A0ACD0P5F8</accession>
<gene>
    <name evidence="1" type="ORF">IE53DRAFT_408886</name>
</gene>
<sequence length="166" mass="19041">MTKAPSPSSAKTHSSLKPVARTRRPWKGEEDRKLESYVSSFGQKKAINWKGVACHLPGRTAKDCQKRWKHALNKAYSKGTWSIHEDLKLREGYLLFPEQWVKISVHVGTRSNDQCSKRWREVLDPCIHKGNWSLEEDRLLLELFTSLQGIQTGVETPFLLSLSPLE</sequence>
<protein>
    <submittedName>
        <fullName evidence="1">Uncharacterized protein</fullName>
    </submittedName>
</protein>